<dbReference type="PANTHER" id="PTHR33112:SF16">
    <property type="entry name" value="HETEROKARYON INCOMPATIBILITY DOMAIN-CONTAINING PROTEIN"/>
    <property type="match status" value="1"/>
</dbReference>
<reference evidence="3" key="1">
    <citation type="submission" date="2019-06" db="EMBL/GenBank/DDBJ databases">
        <authorList>
            <person name="Broberg M."/>
        </authorList>
    </citation>
    <scope>NUCLEOTIDE SEQUENCE [LARGE SCALE GENOMIC DNA]</scope>
</reference>
<protein>
    <recommendedName>
        <fullName evidence="1">Heterokaryon incompatibility domain-containing protein</fullName>
    </recommendedName>
</protein>
<evidence type="ECO:0000313" key="2">
    <source>
        <dbReference type="EMBL" id="CAH0045134.1"/>
    </source>
</evidence>
<dbReference type="Pfam" id="PF06985">
    <property type="entry name" value="HET"/>
    <property type="match status" value="1"/>
</dbReference>
<feature type="domain" description="Heterokaryon incompatibility" evidence="1">
    <location>
        <begin position="175"/>
        <end position="327"/>
    </location>
</feature>
<name>A0A9N9YY61_9HYPO</name>
<accession>A0A9N9YY61</accession>
<dbReference type="AlphaFoldDB" id="A0A9N9YY61"/>
<gene>
    <name evidence="2" type="ORF">CSOL1703_00010879</name>
</gene>
<sequence length="654" mass="74287">MSLEKCKVCFDLDETSMVVIPWQKSIIHYYPLRHSASTCRYCKILFDGITHAISGNKTPSFSFAIGNTLRLTMQDLMLASGIERTIEYYRNNLHASEAVNTSPGATEQTSSASAIKFRARPTQFWDESVRLRLQQWTGASLVALLPRRILDLGDDGVPLRNSIQLLEPEAVYAPYVTLSHCWVNREVLTTTTANLHTHIKHISFDSLPQTFQEAIKICRWLNIRYLWIDSLCIIQDDLVDWEQQAARMDSIYENAFFTMAAHGHAGSSMIPTYNEWNIPTELPGLQDTICARDIPFHSFLSPVGVVMGSVGQEAPDEISGRGWCYQERLLSRQILHFTQTEVLHEDHRGRIKCQCDDQIPHGFCVAADRRPTLTLSKSPSKQWREIVKQYSQKTFTRTWDILPGLSGIARRFHQEHTLGDYLAGLWSRDLLRWLCWKSVRIALWGAVSSGCDRCGIWPRRLTELAPRAQYIIPTFSWASRIGGCEYLNKVWDDAYQQVSEIKSTCFESTPESPFGRFNMCSLKISGPVKDMTVLSTVNKDRKYTSGCRTEYAYLFDPTVYESLCLCNLDEQFEQARLLATRFDFDAVDDIPADGKLVTVMELFREAQSSVALVLARSSDNHGNVEGPFHRVGICMGSTRSIGLHAAHQHEIILA</sequence>
<dbReference type="OrthoDB" id="5362512at2759"/>
<dbReference type="InterPro" id="IPR010730">
    <property type="entry name" value="HET"/>
</dbReference>
<reference evidence="2 3" key="2">
    <citation type="submission" date="2021-10" db="EMBL/GenBank/DDBJ databases">
        <authorList>
            <person name="Piombo E."/>
        </authorList>
    </citation>
    <scope>NUCLEOTIDE SEQUENCE [LARGE SCALE GENOMIC DNA]</scope>
</reference>
<evidence type="ECO:0000259" key="1">
    <source>
        <dbReference type="Pfam" id="PF06985"/>
    </source>
</evidence>
<dbReference type="PANTHER" id="PTHR33112">
    <property type="entry name" value="DOMAIN PROTEIN, PUTATIVE-RELATED"/>
    <property type="match status" value="1"/>
</dbReference>
<evidence type="ECO:0000313" key="3">
    <source>
        <dbReference type="Proteomes" id="UP000775872"/>
    </source>
</evidence>
<keyword evidence="3" id="KW-1185">Reference proteome</keyword>
<organism evidence="2 3">
    <name type="scientific">Clonostachys solani</name>
    <dbReference type="NCBI Taxonomy" id="160281"/>
    <lineage>
        <taxon>Eukaryota</taxon>
        <taxon>Fungi</taxon>
        <taxon>Dikarya</taxon>
        <taxon>Ascomycota</taxon>
        <taxon>Pezizomycotina</taxon>
        <taxon>Sordariomycetes</taxon>
        <taxon>Hypocreomycetidae</taxon>
        <taxon>Hypocreales</taxon>
        <taxon>Bionectriaceae</taxon>
        <taxon>Clonostachys</taxon>
    </lineage>
</organism>
<proteinExistence type="predicted"/>
<comment type="caution">
    <text evidence="2">The sequence shown here is derived from an EMBL/GenBank/DDBJ whole genome shotgun (WGS) entry which is preliminary data.</text>
</comment>
<dbReference type="Proteomes" id="UP000775872">
    <property type="component" value="Unassembled WGS sequence"/>
</dbReference>
<dbReference type="EMBL" id="CABFOC020000011">
    <property type="protein sequence ID" value="CAH0045134.1"/>
    <property type="molecule type" value="Genomic_DNA"/>
</dbReference>